<dbReference type="Proteomes" id="UP001497535">
    <property type="component" value="Unassembled WGS sequence"/>
</dbReference>
<evidence type="ECO:0000313" key="2">
    <source>
        <dbReference type="Proteomes" id="UP001497535"/>
    </source>
</evidence>
<comment type="caution">
    <text evidence="1">The sequence shown here is derived from an EMBL/GenBank/DDBJ whole genome shotgun (WGS) entry which is preliminary data.</text>
</comment>
<name>A0ACB0YWV6_MELEN</name>
<proteinExistence type="predicted"/>
<protein>
    <submittedName>
        <fullName evidence="1">Uncharacterized protein</fullName>
    </submittedName>
</protein>
<reference evidence="1" key="1">
    <citation type="submission" date="2023-11" db="EMBL/GenBank/DDBJ databases">
        <authorList>
            <person name="Poullet M."/>
        </authorList>
    </citation>
    <scope>NUCLEOTIDE SEQUENCE</scope>
    <source>
        <strain evidence="1">E1834</strain>
    </source>
</reference>
<sequence length="50" mass="5707">MSCWAVRLQNPAYSCHEPYKSLPRSTPNNLFNTSNSNQLQPSRSSLFKCC</sequence>
<organism evidence="1 2">
    <name type="scientific">Meloidogyne enterolobii</name>
    <name type="common">Root-knot nematode worm</name>
    <name type="synonym">Meloidogyne mayaguensis</name>
    <dbReference type="NCBI Taxonomy" id="390850"/>
    <lineage>
        <taxon>Eukaryota</taxon>
        <taxon>Metazoa</taxon>
        <taxon>Ecdysozoa</taxon>
        <taxon>Nematoda</taxon>
        <taxon>Chromadorea</taxon>
        <taxon>Rhabditida</taxon>
        <taxon>Tylenchina</taxon>
        <taxon>Tylenchomorpha</taxon>
        <taxon>Tylenchoidea</taxon>
        <taxon>Meloidogynidae</taxon>
        <taxon>Meloidogyninae</taxon>
        <taxon>Meloidogyne</taxon>
    </lineage>
</organism>
<keyword evidence="2" id="KW-1185">Reference proteome</keyword>
<gene>
    <name evidence="1" type="ORF">MENTE1834_LOCUS17692</name>
</gene>
<dbReference type="EMBL" id="CAVMJV010000020">
    <property type="protein sequence ID" value="CAK5066906.1"/>
    <property type="molecule type" value="Genomic_DNA"/>
</dbReference>
<evidence type="ECO:0000313" key="1">
    <source>
        <dbReference type="EMBL" id="CAK5066906.1"/>
    </source>
</evidence>
<accession>A0ACB0YWV6</accession>